<organism evidence="2">
    <name type="scientific">Salmonella enterica subsp. salamae serovar 58:d:z6</name>
    <dbReference type="NCBI Taxonomy" id="41517"/>
    <lineage>
        <taxon>Bacteria</taxon>
        <taxon>Pseudomonadati</taxon>
        <taxon>Pseudomonadota</taxon>
        <taxon>Gammaproteobacteria</taxon>
        <taxon>Enterobacterales</taxon>
        <taxon>Enterobacteriaceae</taxon>
        <taxon>Salmonella</taxon>
    </lineage>
</organism>
<evidence type="ECO:0000313" key="3">
    <source>
        <dbReference type="EMBL" id="HAE8503970.1"/>
    </source>
</evidence>
<dbReference type="EMBL" id="DAARJT010000013">
    <property type="protein sequence ID" value="HAE2716963.1"/>
    <property type="molecule type" value="Genomic_DNA"/>
</dbReference>
<dbReference type="EMBL" id="DAARMD010000011">
    <property type="protein sequence ID" value="HAE2990858.1"/>
    <property type="molecule type" value="Genomic_DNA"/>
</dbReference>
<protein>
    <submittedName>
        <fullName evidence="2">Uncharacterized protein</fullName>
    </submittedName>
</protein>
<accession>A0A729ARE6</accession>
<evidence type="ECO:0000313" key="1">
    <source>
        <dbReference type="EMBL" id="HAE2716963.1"/>
    </source>
</evidence>
<reference evidence="2" key="1">
    <citation type="journal article" date="2018" name="Genome Biol.">
        <title>SKESA: strategic k-mer extension for scrupulous assemblies.</title>
        <authorList>
            <person name="Souvorov A."/>
            <person name="Agarwala R."/>
            <person name="Lipman D.J."/>
        </authorList>
    </citation>
    <scope>NUCLEOTIDE SEQUENCE</scope>
    <source>
        <strain evidence="1">151-85</strain>
        <strain evidence="2">313-87</strain>
        <strain evidence="3">464-85</strain>
    </source>
</reference>
<dbReference type="EMBL" id="DAATFF010000012">
    <property type="protein sequence ID" value="HAE8503970.1"/>
    <property type="molecule type" value="Genomic_DNA"/>
</dbReference>
<proteinExistence type="predicted"/>
<gene>
    <name evidence="2" type="ORF">GNC47_002912</name>
    <name evidence="1" type="ORF">GND17_003006</name>
    <name evidence="3" type="ORF">GND55_002765</name>
</gene>
<name>A0A729ARE6_SALER</name>
<evidence type="ECO:0000313" key="2">
    <source>
        <dbReference type="EMBL" id="HAE2990858.1"/>
    </source>
</evidence>
<sequence>METVNFKASAQYDDWKGSVAADNADTADIYNHLKDQGLLKQNETLHAIEFYSGVNFTLVTAYVGNDIKNLRKIDLEMTRDDFFRKFKRFKIALSQNGELDGQQISYE</sequence>
<reference evidence="2" key="2">
    <citation type="submission" date="2018-07" db="EMBL/GenBank/DDBJ databases">
        <authorList>
            <consortium name="NCBI Pathogen Detection Project"/>
        </authorList>
    </citation>
    <scope>NUCLEOTIDE SEQUENCE</scope>
    <source>
        <strain evidence="1">151-85</strain>
        <strain evidence="2">313-87</strain>
        <strain evidence="3">464-85</strain>
    </source>
</reference>
<comment type="caution">
    <text evidence="2">The sequence shown here is derived from an EMBL/GenBank/DDBJ whole genome shotgun (WGS) entry which is preliminary data.</text>
</comment>
<dbReference type="AlphaFoldDB" id="A0A729ARE6"/>
<dbReference type="RefSeq" id="WP_079806499.1">
    <property type="nucleotide sequence ID" value="NZ_MXLI01000013.1"/>
</dbReference>